<evidence type="ECO:0000313" key="3">
    <source>
        <dbReference type="EMBL" id="MCQ3829900.1"/>
    </source>
</evidence>
<reference evidence="3" key="1">
    <citation type="thesis" date="2020" institute="Technische Universitat Dresden" country="Dresden, Germany">
        <title>The Agarolytic System of Microbulbifer elongatus PORT2, Isolated from Batu Karas, Pangandaran West Java Indonesia.</title>
        <authorList>
            <person name="Anggraeni S.R."/>
        </authorList>
    </citation>
    <scope>NUCLEOTIDE SEQUENCE</scope>
    <source>
        <strain evidence="3">PORT2</strain>
    </source>
</reference>
<proteinExistence type="predicted"/>
<dbReference type="RefSeq" id="WP_255874925.1">
    <property type="nucleotide sequence ID" value="NZ_JACASI010000030.1"/>
</dbReference>
<keyword evidence="4" id="KW-1185">Reference proteome</keyword>
<feature type="signal peptide" evidence="2">
    <location>
        <begin position="1"/>
        <end position="18"/>
    </location>
</feature>
<accession>A0ABT1P1B4</accession>
<evidence type="ECO:0000256" key="2">
    <source>
        <dbReference type="SAM" id="SignalP"/>
    </source>
</evidence>
<dbReference type="EMBL" id="JACASI010000030">
    <property type="protein sequence ID" value="MCQ3829900.1"/>
    <property type="molecule type" value="Genomic_DNA"/>
</dbReference>
<comment type="caution">
    <text evidence="3">The sequence shown here is derived from an EMBL/GenBank/DDBJ whole genome shotgun (WGS) entry which is preliminary data.</text>
</comment>
<name>A0ABT1P1B4_9GAMM</name>
<protein>
    <submittedName>
        <fullName evidence="3">Uncharacterized protein</fullName>
    </submittedName>
</protein>
<organism evidence="3 4">
    <name type="scientific">Microbulbifer elongatus</name>
    <dbReference type="NCBI Taxonomy" id="86173"/>
    <lineage>
        <taxon>Bacteria</taxon>
        <taxon>Pseudomonadati</taxon>
        <taxon>Pseudomonadota</taxon>
        <taxon>Gammaproteobacteria</taxon>
        <taxon>Cellvibrionales</taxon>
        <taxon>Microbulbiferaceae</taxon>
        <taxon>Microbulbifer</taxon>
    </lineage>
</organism>
<gene>
    <name evidence="3" type="ORF">HXX02_10630</name>
</gene>
<feature type="compositionally biased region" description="Low complexity" evidence="1">
    <location>
        <begin position="110"/>
        <end position="121"/>
    </location>
</feature>
<evidence type="ECO:0000256" key="1">
    <source>
        <dbReference type="SAM" id="MobiDB-lite"/>
    </source>
</evidence>
<sequence>MKSHLIIPLVLTLGFSGAALGDGADQQDLHRQKAAGSAYAAETMEHIETNTYQVPEVARQEGSTANSYLVEEQNREQYRQEMLKQKNRRALLSNVRSAQMQQVKAFLEEAQQSEQVAQESVPEAPAEATAQPMEQIAPALLEEEADRGAPAADVKLQTEDENPAETAQEPS</sequence>
<dbReference type="Proteomes" id="UP001205566">
    <property type="component" value="Unassembled WGS sequence"/>
</dbReference>
<keyword evidence="2" id="KW-0732">Signal</keyword>
<feature type="chain" id="PRO_5045798967" evidence="2">
    <location>
        <begin position="19"/>
        <end position="171"/>
    </location>
</feature>
<feature type="region of interest" description="Disordered" evidence="1">
    <location>
        <begin position="110"/>
        <end position="171"/>
    </location>
</feature>
<evidence type="ECO:0000313" key="4">
    <source>
        <dbReference type="Proteomes" id="UP001205566"/>
    </source>
</evidence>